<accession>B4HE29</accession>
<dbReference type="PhylomeDB" id="B4HE29"/>
<reference evidence="1 2" key="1">
    <citation type="journal article" date="2007" name="Nature">
        <title>Evolution of genes and genomes on the Drosophila phylogeny.</title>
        <authorList>
            <consortium name="Drosophila 12 Genomes Consortium"/>
            <person name="Clark A.G."/>
            <person name="Eisen M.B."/>
            <person name="Smith D.R."/>
            <person name="Bergman C.M."/>
            <person name="Oliver B."/>
            <person name="Markow T.A."/>
            <person name="Kaufman T.C."/>
            <person name="Kellis M."/>
            <person name="Gelbart W."/>
            <person name="Iyer V.N."/>
            <person name="Pollard D.A."/>
            <person name="Sackton T.B."/>
            <person name="Larracuente A.M."/>
            <person name="Singh N.D."/>
            <person name="Abad J.P."/>
            <person name="Abt D.N."/>
            <person name="Adryan B."/>
            <person name="Aguade M."/>
            <person name="Akashi H."/>
            <person name="Anderson W.W."/>
            <person name="Aquadro C.F."/>
            <person name="Ardell D.H."/>
            <person name="Arguello R."/>
            <person name="Artieri C.G."/>
            <person name="Barbash D.A."/>
            <person name="Barker D."/>
            <person name="Barsanti P."/>
            <person name="Batterham P."/>
            <person name="Batzoglou S."/>
            <person name="Begun D."/>
            <person name="Bhutkar A."/>
            <person name="Blanco E."/>
            <person name="Bosak S.A."/>
            <person name="Bradley R.K."/>
            <person name="Brand A.D."/>
            <person name="Brent M.R."/>
            <person name="Brooks A.N."/>
            <person name="Brown R.H."/>
            <person name="Butlin R.K."/>
            <person name="Caggese C."/>
            <person name="Calvi B.R."/>
            <person name="Bernardo de Carvalho A."/>
            <person name="Caspi A."/>
            <person name="Castrezana S."/>
            <person name="Celniker S.E."/>
            <person name="Chang J.L."/>
            <person name="Chapple C."/>
            <person name="Chatterji S."/>
            <person name="Chinwalla A."/>
            <person name="Civetta A."/>
            <person name="Clifton S.W."/>
            <person name="Comeron J.M."/>
            <person name="Costello J.C."/>
            <person name="Coyne J.A."/>
            <person name="Daub J."/>
            <person name="David R.G."/>
            <person name="Delcher A.L."/>
            <person name="Delehaunty K."/>
            <person name="Do C.B."/>
            <person name="Ebling H."/>
            <person name="Edwards K."/>
            <person name="Eickbush T."/>
            <person name="Evans J.D."/>
            <person name="Filipski A."/>
            <person name="Findeiss S."/>
            <person name="Freyhult E."/>
            <person name="Fulton L."/>
            <person name="Fulton R."/>
            <person name="Garcia A.C."/>
            <person name="Gardiner A."/>
            <person name="Garfield D.A."/>
            <person name="Garvin B.E."/>
            <person name="Gibson G."/>
            <person name="Gilbert D."/>
            <person name="Gnerre S."/>
            <person name="Godfrey J."/>
            <person name="Good R."/>
            <person name="Gotea V."/>
            <person name="Gravely B."/>
            <person name="Greenberg A.J."/>
            <person name="Griffiths-Jones S."/>
            <person name="Gross S."/>
            <person name="Guigo R."/>
            <person name="Gustafson E.A."/>
            <person name="Haerty W."/>
            <person name="Hahn M.W."/>
            <person name="Halligan D.L."/>
            <person name="Halpern A.L."/>
            <person name="Halter G.M."/>
            <person name="Han M.V."/>
            <person name="Heger A."/>
            <person name="Hillier L."/>
            <person name="Hinrichs A.S."/>
            <person name="Holmes I."/>
            <person name="Hoskins R.A."/>
            <person name="Hubisz M.J."/>
            <person name="Hultmark D."/>
            <person name="Huntley M.A."/>
            <person name="Jaffe D.B."/>
            <person name="Jagadeeshan S."/>
            <person name="Jeck W.R."/>
            <person name="Johnson J."/>
            <person name="Jones C.D."/>
            <person name="Jordan W.C."/>
            <person name="Karpen G.H."/>
            <person name="Kataoka E."/>
            <person name="Keightley P.D."/>
            <person name="Kheradpour P."/>
            <person name="Kirkness E.F."/>
            <person name="Koerich L.B."/>
            <person name="Kristiansen K."/>
            <person name="Kudrna D."/>
            <person name="Kulathinal R.J."/>
            <person name="Kumar S."/>
            <person name="Kwok R."/>
            <person name="Lander E."/>
            <person name="Langley C.H."/>
            <person name="Lapoint R."/>
            <person name="Lazzaro B.P."/>
            <person name="Lee S.J."/>
            <person name="Levesque L."/>
            <person name="Li R."/>
            <person name="Lin C.F."/>
            <person name="Lin M.F."/>
            <person name="Lindblad-Toh K."/>
            <person name="Llopart A."/>
            <person name="Long M."/>
            <person name="Low L."/>
            <person name="Lozovsky E."/>
            <person name="Lu J."/>
            <person name="Luo M."/>
            <person name="Machado C.A."/>
            <person name="Makalowski W."/>
            <person name="Marzo M."/>
            <person name="Matsuda M."/>
            <person name="Matzkin L."/>
            <person name="McAllister B."/>
            <person name="McBride C.S."/>
            <person name="McKernan B."/>
            <person name="McKernan K."/>
            <person name="Mendez-Lago M."/>
            <person name="Minx P."/>
            <person name="Mollenhauer M.U."/>
            <person name="Montooth K."/>
            <person name="Mount S.M."/>
            <person name="Mu X."/>
            <person name="Myers E."/>
            <person name="Negre B."/>
            <person name="Newfeld S."/>
            <person name="Nielsen R."/>
            <person name="Noor M.A."/>
            <person name="O'Grady P."/>
            <person name="Pachter L."/>
            <person name="Papaceit M."/>
            <person name="Parisi M.J."/>
            <person name="Parisi M."/>
            <person name="Parts L."/>
            <person name="Pedersen J.S."/>
            <person name="Pesole G."/>
            <person name="Phillippy A.M."/>
            <person name="Ponting C.P."/>
            <person name="Pop M."/>
            <person name="Porcelli D."/>
            <person name="Powell J.R."/>
            <person name="Prohaska S."/>
            <person name="Pruitt K."/>
            <person name="Puig M."/>
            <person name="Quesneville H."/>
            <person name="Ram K.R."/>
            <person name="Rand D."/>
            <person name="Rasmussen M.D."/>
            <person name="Reed L.K."/>
            <person name="Reenan R."/>
            <person name="Reily A."/>
            <person name="Remington K.A."/>
            <person name="Rieger T.T."/>
            <person name="Ritchie M.G."/>
            <person name="Robin C."/>
            <person name="Rogers Y.H."/>
            <person name="Rohde C."/>
            <person name="Rozas J."/>
            <person name="Rubenfield M.J."/>
            <person name="Ruiz A."/>
            <person name="Russo S."/>
            <person name="Salzberg S.L."/>
            <person name="Sanchez-Gracia A."/>
            <person name="Saranga D.J."/>
            <person name="Sato H."/>
            <person name="Schaeffer S.W."/>
            <person name="Schatz M.C."/>
            <person name="Schlenke T."/>
            <person name="Schwartz R."/>
            <person name="Segarra C."/>
            <person name="Singh R.S."/>
            <person name="Sirot L."/>
            <person name="Sirota M."/>
            <person name="Sisneros N.B."/>
            <person name="Smith C.D."/>
            <person name="Smith T.F."/>
            <person name="Spieth J."/>
            <person name="Stage D.E."/>
            <person name="Stark A."/>
            <person name="Stephan W."/>
            <person name="Strausberg R.L."/>
            <person name="Strempel S."/>
            <person name="Sturgill D."/>
            <person name="Sutton G."/>
            <person name="Sutton G.G."/>
            <person name="Tao W."/>
            <person name="Teichmann S."/>
            <person name="Tobari Y.N."/>
            <person name="Tomimura Y."/>
            <person name="Tsolas J.M."/>
            <person name="Valente V.L."/>
            <person name="Venter E."/>
            <person name="Venter J.C."/>
            <person name="Vicario S."/>
            <person name="Vieira F.G."/>
            <person name="Vilella A.J."/>
            <person name="Villasante A."/>
            <person name="Walenz B."/>
            <person name="Wang J."/>
            <person name="Wasserman M."/>
            <person name="Watts T."/>
            <person name="Wilson D."/>
            <person name="Wilson R.K."/>
            <person name="Wing R.A."/>
            <person name="Wolfner M.F."/>
            <person name="Wong A."/>
            <person name="Wong G.K."/>
            <person name="Wu C.I."/>
            <person name="Wu G."/>
            <person name="Yamamoto D."/>
            <person name="Yang H.P."/>
            <person name="Yang S.P."/>
            <person name="Yorke J.A."/>
            <person name="Yoshida K."/>
            <person name="Zdobnov E."/>
            <person name="Zhang P."/>
            <person name="Zhang Y."/>
            <person name="Zimin A.V."/>
            <person name="Baldwin J."/>
            <person name="Abdouelleil A."/>
            <person name="Abdulkadir J."/>
            <person name="Abebe A."/>
            <person name="Abera B."/>
            <person name="Abreu J."/>
            <person name="Acer S.C."/>
            <person name="Aftuck L."/>
            <person name="Alexander A."/>
            <person name="An P."/>
            <person name="Anderson E."/>
            <person name="Anderson S."/>
            <person name="Arachi H."/>
            <person name="Azer M."/>
            <person name="Bachantsang P."/>
            <person name="Barry A."/>
            <person name="Bayul T."/>
            <person name="Berlin A."/>
            <person name="Bessette D."/>
            <person name="Bloom T."/>
            <person name="Blye J."/>
            <person name="Boguslavskiy L."/>
            <person name="Bonnet C."/>
            <person name="Boukhgalter B."/>
            <person name="Bourzgui I."/>
            <person name="Brown A."/>
            <person name="Cahill P."/>
            <person name="Channer S."/>
            <person name="Cheshatsang Y."/>
            <person name="Chuda L."/>
            <person name="Citroen M."/>
            <person name="Collymore A."/>
            <person name="Cooke P."/>
            <person name="Costello M."/>
            <person name="D'Aco K."/>
            <person name="Daza R."/>
            <person name="De Haan G."/>
            <person name="DeGray S."/>
            <person name="DeMaso C."/>
            <person name="Dhargay N."/>
            <person name="Dooley K."/>
            <person name="Dooley E."/>
            <person name="Doricent M."/>
            <person name="Dorje P."/>
            <person name="Dorjee K."/>
            <person name="Dupes A."/>
            <person name="Elong R."/>
            <person name="Falk J."/>
            <person name="Farina A."/>
            <person name="Faro S."/>
            <person name="Ferguson D."/>
            <person name="Fisher S."/>
            <person name="Foley C.D."/>
            <person name="Franke A."/>
            <person name="Friedrich D."/>
            <person name="Gadbois L."/>
            <person name="Gearin G."/>
            <person name="Gearin C.R."/>
            <person name="Giannoukos G."/>
            <person name="Goode T."/>
            <person name="Graham J."/>
            <person name="Grandbois E."/>
            <person name="Grewal S."/>
            <person name="Gyaltsen K."/>
            <person name="Hafez N."/>
            <person name="Hagos B."/>
            <person name="Hall J."/>
            <person name="Henson C."/>
            <person name="Hollinger A."/>
            <person name="Honan T."/>
            <person name="Huard M.D."/>
            <person name="Hughes L."/>
            <person name="Hurhula B."/>
            <person name="Husby M.E."/>
            <person name="Kamat A."/>
            <person name="Kanga B."/>
            <person name="Kashin S."/>
            <person name="Khazanovich D."/>
            <person name="Kisner P."/>
            <person name="Lance K."/>
            <person name="Lara M."/>
            <person name="Lee W."/>
            <person name="Lennon N."/>
            <person name="Letendre F."/>
            <person name="LeVine R."/>
            <person name="Lipovsky A."/>
            <person name="Liu X."/>
            <person name="Liu J."/>
            <person name="Liu S."/>
            <person name="Lokyitsang T."/>
            <person name="Lokyitsang Y."/>
            <person name="Lubonja R."/>
            <person name="Lui A."/>
            <person name="MacDonald P."/>
            <person name="Magnisalis V."/>
            <person name="Maru K."/>
            <person name="Matthews C."/>
            <person name="McCusker W."/>
            <person name="McDonough S."/>
            <person name="Mehta T."/>
            <person name="Meldrim J."/>
            <person name="Meneus L."/>
            <person name="Mihai O."/>
            <person name="Mihalev A."/>
            <person name="Mihova T."/>
            <person name="Mittelman R."/>
            <person name="Mlenga V."/>
            <person name="Montmayeur A."/>
            <person name="Mulrain L."/>
            <person name="Navidi A."/>
            <person name="Naylor J."/>
            <person name="Negash T."/>
            <person name="Nguyen T."/>
            <person name="Nguyen N."/>
            <person name="Nicol R."/>
            <person name="Norbu C."/>
            <person name="Norbu N."/>
            <person name="Novod N."/>
            <person name="O'Neill B."/>
            <person name="Osman S."/>
            <person name="Markiewicz E."/>
            <person name="Oyono O.L."/>
            <person name="Patti C."/>
            <person name="Phunkhang P."/>
            <person name="Pierre F."/>
            <person name="Priest M."/>
            <person name="Raghuraman S."/>
            <person name="Rege F."/>
            <person name="Reyes R."/>
            <person name="Rise C."/>
            <person name="Rogov P."/>
            <person name="Ross K."/>
            <person name="Ryan E."/>
            <person name="Settipalli S."/>
            <person name="Shea T."/>
            <person name="Sherpa N."/>
            <person name="Shi L."/>
            <person name="Shih D."/>
            <person name="Sparrow T."/>
            <person name="Spaulding J."/>
            <person name="Stalker J."/>
            <person name="Stange-Thomann N."/>
            <person name="Stavropoulos S."/>
            <person name="Stone C."/>
            <person name="Strader C."/>
            <person name="Tesfaye S."/>
            <person name="Thomson T."/>
            <person name="Thoulutsang Y."/>
            <person name="Thoulutsang D."/>
            <person name="Topham K."/>
            <person name="Topping I."/>
            <person name="Tsamla T."/>
            <person name="Vassiliev H."/>
            <person name="Vo A."/>
            <person name="Wangchuk T."/>
            <person name="Wangdi T."/>
            <person name="Weiand M."/>
            <person name="Wilkinson J."/>
            <person name="Wilson A."/>
            <person name="Yadav S."/>
            <person name="Young G."/>
            <person name="Yu Q."/>
            <person name="Zembek L."/>
            <person name="Zhong D."/>
            <person name="Zimmer A."/>
            <person name="Zwirko Z."/>
            <person name="Jaffe D.B."/>
            <person name="Alvarez P."/>
            <person name="Brockman W."/>
            <person name="Butler J."/>
            <person name="Chin C."/>
            <person name="Gnerre S."/>
            <person name="Grabherr M."/>
            <person name="Kleber M."/>
            <person name="Mauceli E."/>
            <person name="MacCallum I."/>
        </authorList>
    </citation>
    <scope>NUCLEOTIDE SEQUENCE [LARGE SCALE GENOMIC DNA]</scope>
    <source>
        <strain evidence="2">Rob3c / Tucson 14021-0248.25</strain>
    </source>
</reference>
<evidence type="ECO:0000313" key="1">
    <source>
        <dbReference type="EMBL" id="EDW42121.1"/>
    </source>
</evidence>
<organism evidence="2">
    <name type="scientific">Drosophila sechellia</name>
    <name type="common">Fruit fly</name>
    <dbReference type="NCBI Taxonomy" id="7238"/>
    <lineage>
        <taxon>Eukaryota</taxon>
        <taxon>Metazoa</taxon>
        <taxon>Ecdysozoa</taxon>
        <taxon>Arthropoda</taxon>
        <taxon>Hexapoda</taxon>
        <taxon>Insecta</taxon>
        <taxon>Pterygota</taxon>
        <taxon>Neoptera</taxon>
        <taxon>Endopterygota</taxon>
        <taxon>Diptera</taxon>
        <taxon>Brachycera</taxon>
        <taxon>Muscomorpha</taxon>
        <taxon>Ephydroidea</taxon>
        <taxon>Drosophilidae</taxon>
        <taxon>Drosophila</taxon>
        <taxon>Sophophora</taxon>
    </lineage>
</organism>
<proteinExistence type="predicted"/>
<protein>
    <submittedName>
        <fullName evidence="1">GM25813</fullName>
    </submittedName>
</protein>
<dbReference type="EMBL" id="CH480815">
    <property type="protein sequence ID" value="EDW42121.1"/>
    <property type="molecule type" value="Genomic_DNA"/>
</dbReference>
<evidence type="ECO:0000313" key="2">
    <source>
        <dbReference type="Proteomes" id="UP000001292"/>
    </source>
</evidence>
<dbReference type="AlphaFoldDB" id="B4HE29"/>
<name>B4HE29_DROSE</name>
<keyword evidence="2" id="KW-1185">Reference proteome</keyword>
<sequence length="147" mass="16489">MAMALDLNLDEKLDVNLQPTPRKINSKQPCGGGCTYESNKPISKFRRPMTKEMVYETWELLGTMSWELGTKRLGTGDRSWPGMAVAQEAGIKVYQLSEIMLGVKFATAVAAVGNAWDMVEELWLARNNKSQMLLQFLVTEWATEEVG</sequence>
<gene>
    <name evidence="1" type="primary">Dsec\GM25813</name>
    <name evidence="1" type="ORF">Dsec_GM25813</name>
</gene>
<dbReference type="HOGENOM" id="CLU_148245_0_0_1"/>
<dbReference type="Proteomes" id="UP000001292">
    <property type="component" value="Unassembled WGS sequence"/>
</dbReference>
<dbReference type="OMA" id="WELLGTM"/>